<keyword evidence="1" id="KW-0812">Transmembrane</keyword>
<reference evidence="3" key="1">
    <citation type="submission" date="2016-10" db="EMBL/GenBank/DDBJ databases">
        <authorList>
            <person name="Varghese N."/>
            <person name="Submissions S."/>
        </authorList>
    </citation>
    <scope>NUCLEOTIDE SEQUENCE [LARGE SCALE GENOMIC DNA]</scope>
    <source>
        <strain evidence="3">DSM 44234</strain>
    </source>
</reference>
<keyword evidence="3" id="KW-1185">Reference proteome</keyword>
<evidence type="ECO:0000313" key="3">
    <source>
        <dbReference type="Proteomes" id="UP000182241"/>
    </source>
</evidence>
<feature type="transmembrane region" description="Helical" evidence="1">
    <location>
        <begin position="190"/>
        <end position="216"/>
    </location>
</feature>
<evidence type="ECO:0000313" key="2">
    <source>
        <dbReference type="EMBL" id="SEC63084.1"/>
    </source>
</evidence>
<proteinExistence type="predicted"/>
<name>A0A1H4U4C0_TSUTY</name>
<dbReference type="STRING" id="57704.SAMN04489793_2777"/>
<organism evidence="2 3">
    <name type="scientific">Tsukamurella tyrosinosolvens</name>
    <dbReference type="NCBI Taxonomy" id="57704"/>
    <lineage>
        <taxon>Bacteria</taxon>
        <taxon>Bacillati</taxon>
        <taxon>Actinomycetota</taxon>
        <taxon>Actinomycetes</taxon>
        <taxon>Mycobacteriales</taxon>
        <taxon>Tsukamurellaceae</taxon>
        <taxon>Tsukamurella</taxon>
    </lineage>
</organism>
<evidence type="ECO:0000256" key="1">
    <source>
        <dbReference type="SAM" id="Phobius"/>
    </source>
</evidence>
<keyword evidence="1" id="KW-0472">Membrane</keyword>
<gene>
    <name evidence="2" type="ORF">SAMN04489793_2777</name>
</gene>
<dbReference type="Proteomes" id="UP000182241">
    <property type="component" value="Unassembled WGS sequence"/>
</dbReference>
<sequence length="654" mass="71887">MDRARVDRHIRDLEVGEGAYTVPWSMTVDDERHCWIDPGFTAHAEPQGTVCMRVERRDDGVHVDLSRVDEHTSWTTGNPRHDSVPVRGFFGGIGRHNFEATPATAHPEGDRTTKRPRALGGVARHLSDDFLRQARAESWPLVEMARAVADALDREPSADWERIRQHLVRTAPAGTLDGGRRIETPAPSRFFALSIAAGLLRAMLTVTGLLGFMYVVTGDAAQRAVDAVRQALEPYMTLPTVVLESTHESVTNAALTLGLDERILPTLAFGLLLAAVLRMPKPPALPTLVSDARWRELLSAVLAHRIAESFPTHPHIGAPAVETASVTLTKNGALHVFYDKPTLFRITRVTQLHTSTDIHDAPVVDMLCIDPATGSFEEQREVVLTPKELSKGLLSTYRSTGQTVIVGYLTKKRARHGRDVECLLPLDADNAPYGVEKTTTALLEAATYIFDWWTTFEEAVTESGVEEADPSPTSSAPRQRIDEAKSALADLDGQWLAFTTDTTPIGLRAYYFDMPALWRKPAAPIVAAYETALFELREIIDELPVEPSAEAADRVSHAAEHALNAWSEAQQYAISVGVDDGRSIEEKTAARRLPELLNQFLDPSTTASQADRLRTLIEAQMSKLTTRPGIKHLEAVNAGAQRLHRAPVLAAIES</sequence>
<accession>A0A1H4U4C0</accession>
<dbReference type="EMBL" id="FNSA01000003">
    <property type="protein sequence ID" value="SEC63084.1"/>
    <property type="molecule type" value="Genomic_DNA"/>
</dbReference>
<dbReference type="AlphaFoldDB" id="A0A1H4U4C0"/>
<keyword evidence="1" id="KW-1133">Transmembrane helix</keyword>
<protein>
    <submittedName>
        <fullName evidence="2">Uncharacterized protein</fullName>
    </submittedName>
</protein>